<feature type="region of interest" description="Disordered" evidence="1">
    <location>
        <begin position="1"/>
        <end position="29"/>
    </location>
</feature>
<protein>
    <submittedName>
        <fullName evidence="2">Uncharacterized protein</fullName>
    </submittedName>
</protein>
<evidence type="ECO:0000256" key="1">
    <source>
        <dbReference type="SAM" id="MobiDB-lite"/>
    </source>
</evidence>
<evidence type="ECO:0000313" key="2">
    <source>
        <dbReference type="EMBL" id="CAB4143789.1"/>
    </source>
</evidence>
<feature type="compositionally biased region" description="Polar residues" evidence="1">
    <location>
        <begin position="17"/>
        <end position="29"/>
    </location>
</feature>
<proteinExistence type="predicted"/>
<accession>A0A6J5MJL1</accession>
<evidence type="ECO:0000313" key="3">
    <source>
        <dbReference type="EMBL" id="CAB4163024.1"/>
    </source>
</evidence>
<organism evidence="2">
    <name type="scientific">uncultured Caudovirales phage</name>
    <dbReference type="NCBI Taxonomy" id="2100421"/>
    <lineage>
        <taxon>Viruses</taxon>
        <taxon>Duplodnaviria</taxon>
        <taxon>Heunggongvirae</taxon>
        <taxon>Uroviricota</taxon>
        <taxon>Caudoviricetes</taxon>
        <taxon>Peduoviridae</taxon>
        <taxon>Maltschvirus</taxon>
        <taxon>Maltschvirus maltsch</taxon>
    </lineage>
</organism>
<name>A0A6J5MJL1_9CAUD</name>
<sequence>MYSDFLSDNDDDLFESKPQTGSKPKSGSAPLTDSIFKDVENLLSIEKESKSMVFKSKLANTLYETCNNYIFEVNSYNRSIFDALNIVTQGSFQYQLYADVLEESIARRLVMREFIGSLHRAADTNILEFLSKRMNISIDSQFFTTYIVSMQEMMDHAIDYNIGIYIKVCEKIGRTPLSVILDKDTSQTDMIVSQSGSYINKSFAYIRHELGMDVY</sequence>
<reference evidence="2" key="1">
    <citation type="submission" date="2020-04" db="EMBL/GenBank/DDBJ databases">
        <authorList>
            <person name="Chiriac C."/>
            <person name="Salcher M."/>
            <person name="Ghai R."/>
            <person name="Kavagutti S V."/>
        </authorList>
    </citation>
    <scope>NUCLEOTIDE SEQUENCE</scope>
</reference>
<dbReference type="EMBL" id="LR796418">
    <property type="protein sequence ID" value="CAB4143789.1"/>
    <property type="molecule type" value="Genomic_DNA"/>
</dbReference>
<dbReference type="EMBL" id="LR796737">
    <property type="protein sequence ID" value="CAB4163024.1"/>
    <property type="molecule type" value="Genomic_DNA"/>
</dbReference>
<gene>
    <name evidence="2" type="ORF">UFOVP436_240</name>
    <name evidence="3" type="ORF">UFOVP784_240</name>
</gene>